<dbReference type="CDD" id="cd03075">
    <property type="entry name" value="GST_N_Mu"/>
    <property type="match status" value="1"/>
</dbReference>
<dbReference type="EMBL" id="CAWYQH010000057">
    <property type="protein sequence ID" value="CAK8678975.1"/>
    <property type="molecule type" value="Genomic_DNA"/>
</dbReference>
<dbReference type="Proteomes" id="UP001642483">
    <property type="component" value="Unassembled WGS sequence"/>
</dbReference>
<sequence>MSKIILGYWNLRGRAEPIRHMLEYAGVALEERRYKLSGAPPNIEGKEWFDVKPTMGLDLPNIPYIIDGDVKMTQGFAIMKYLGKKFGLSPTTAEEIRRCDVVEGATRDLWIAFGMMCYDLKTFEVSKKKFLEETNPAFLEAFRNFLGDFKWVAGDKMTYMDFMLCEVLDCVVTMDPGNLDQNPAVKKYLERFLAIDKIAAYRESKRFMKMSVYGPWAAWGGKNSVQ</sequence>
<dbReference type="PANTHER" id="PTHR11571:SF222">
    <property type="entry name" value="GLUTATHIONE TRANSFERASE"/>
    <property type="match status" value="1"/>
</dbReference>
<accession>A0ABP0FKL3</accession>
<evidence type="ECO:0000313" key="8">
    <source>
        <dbReference type="EMBL" id="CAK8678975.1"/>
    </source>
</evidence>
<evidence type="ECO:0000256" key="1">
    <source>
        <dbReference type="ARBA" id="ARBA00003701"/>
    </source>
</evidence>
<evidence type="ECO:0000256" key="2">
    <source>
        <dbReference type="ARBA" id="ARBA00005861"/>
    </source>
</evidence>
<dbReference type="InterPro" id="IPR050213">
    <property type="entry name" value="GST_superfamily"/>
</dbReference>
<protein>
    <recommendedName>
        <fullName evidence="3">glutathione transferase</fullName>
        <ecNumber evidence="3">2.5.1.18</ecNumber>
    </recommendedName>
</protein>
<name>A0ABP0FKL3_CLALP</name>
<proteinExistence type="inferred from homology"/>
<evidence type="ECO:0000259" key="7">
    <source>
        <dbReference type="PROSITE" id="PS50405"/>
    </source>
</evidence>
<comment type="function">
    <text evidence="1">Conjugation of reduced glutathione to a wide number of exogenous and endogenous hydrophobic electrophiles.</text>
</comment>
<evidence type="ECO:0000256" key="3">
    <source>
        <dbReference type="ARBA" id="ARBA00012452"/>
    </source>
</evidence>
<dbReference type="SFLD" id="SFLDG01205">
    <property type="entry name" value="AMPS.1"/>
    <property type="match status" value="1"/>
</dbReference>
<evidence type="ECO:0000256" key="4">
    <source>
        <dbReference type="ARBA" id="ARBA00022679"/>
    </source>
</evidence>
<dbReference type="InterPro" id="IPR036249">
    <property type="entry name" value="Thioredoxin-like_sf"/>
</dbReference>
<comment type="similarity">
    <text evidence="2">Belongs to the GST superfamily. Mu family.</text>
</comment>
<dbReference type="InterPro" id="IPR004046">
    <property type="entry name" value="GST_C"/>
</dbReference>
<dbReference type="PROSITE" id="PS50404">
    <property type="entry name" value="GST_NTER"/>
    <property type="match status" value="1"/>
</dbReference>
<dbReference type="PROSITE" id="PS50405">
    <property type="entry name" value="GST_CTER"/>
    <property type="match status" value="1"/>
</dbReference>
<evidence type="ECO:0000313" key="9">
    <source>
        <dbReference type="Proteomes" id="UP001642483"/>
    </source>
</evidence>
<evidence type="ECO:0000259" key="6">
    <source>
        <dbReference type="PROSITE" id="PS50404"/>
    </source>
</evidence>
<dbReference type="Pfam" id="PF14497">
    <property type="entry name" value="GST_C_3"/>
    <property type="match status" value="1"/>
</dbReference>
<keyword evidence="9" id="KW-1185">Reference proteome</keyword>
<comment type="caution">
    <text evidence="8">The sequence shown here is derived from an EMBL/GenBank/DDBJ whole genome shotgun (WGS) entry which is preliminary data.</text>
</comment>
<dbReference type="InterPro" id="IPR004045">
    <property type="entry name" value="Glutathione_S-Trfase_N"/>
</dbReference>
<organism evidence="8 9">
    <name type="scientific">Clavelina lepadiformis</name>
    <name type="common">Light-bulb sea squirt</name>
    <name type="synonym">Ascidia lepadiformis</name>
    <dbReference type="NCBI Taxonomy" id="159417"/>
    <lineage>
        <taxon>Eukaryota</taxon>
        <taxon>Metazoa</taxon>
        <taxon>Chordata</taxon>
        <taxon>Tunicata</taxon>
        <taxon>Ascidiacea</taxon>
        <taxon>Aplousobranchia</taxon>
        <taxon>Clavelinidae</taxon>
        <taxon>Clavelina</taxon>
    </lineage>
</organism>
<dbReference type="PANTHER" id="PTHR11571">
    <property type="entry name" value="GLUTATHIONE S-TRANSFERASE"/>
    <property type="match status" value="1"/>
</dbReference>
<dbReference type="InterPro" id="IPR036282">
    <property type="entry name" value="Glutathione-S-Trfase_C_sf"/>
</dbReference>
<dbReference type="SUPFAM" id="SSF47616">
    <property type="entry name" value="GST C-terminal domain-like"/>
    <property type="match status" value="1"/>
</dbReference>
<gene>
    <name evidence="8" type="ORF">CVLEPA_LOCUS9245</name>
</gene>
<dbReference type="EC" id="2.5.1.18" evidence="3"/>
<dbReference type="InterPro" id="IPR010987">
    <property type="entry name" value="Glutathione-S-Trfase_C-like"/>
</dbReference>
<feature type="domain" description="GST N-terminal" evidence="6">
    <location>
        <begin position="2"/>
        <end position="90"/>
    </location>
</feature>
<dbReference type="SUPFAM" id="SSF52833">
    <property type="entry name" value="Thioredoxin-like"/>
    <property type="match status" value="1"/>
</dbReference>
<keyword evidence="4" id="KW-0808">Transferase</keyword>
<dbReference type="InterPro" id="IPR040079">
    <property type="entry name" value="Glutathione_S-Trfase"/>
</dbReference>
<comment type="catalytic activity">
    <reaction evidence="5">
        <text>RX + glutathione = an S-substituted glutathione + a halide anion + H(+)</text>
        <dbReference type="Rhea" id="RHEA:16437"/>
        <dbReference type="ChEBI" id="CHEBI:15378"/>
        <dbReference type="ChEBI" id="CHEBI:16042"/>
        <dbReference type="ChEBI" id="CHEBI:17792"/>
        <dbReference type="ChEBI" id="CHEBI:57925"/>
        <dbReference type="ChEBI" id="CHEBI:90779"/>
        <dbReference type="EC" id="2.5.1.18"/>
    </reaction>
</comment>
<evidence type="ECO:0000256" key="5">
    <source>
        <dbReference type="ARBA" id="ARBA00047960"/>
    </source>
</evidence>
<dbReference type="Pfam" id="PF02798">
    <property type="entry name" value="GST_N"/>
    <property type="match status" value="1"/>
</dbReference>
<feature type="domain" description="GST C-terminal" evidence="7">
    <location>
        <begin position="91"/>
        <end position="212"/>
    </location>
</feature>
<dbReference type="SFLD" id="SFLDS00019">
    <property type="entry name" value="Glutathione_Transferase_(cytos"/>
    <property type="match status" value="1"/>
</dbReference>
<dbReference type="Gene3D" id="1.20.1050.130">
    <property type="match status" value="1"/>
</dbReference>
<reference evidence="8 9" key="1">
    <citation type="submission" date="2024-02" db="EMBL/GenBank/DDBJ databases">
        <authorList>
            <person name="Daric V."/>
            <person name="Darras S."/>
        </authorList>
    </citation>
    <scope>NUCLEOTIDE SEQUENCE [LARGE SCALE GENOMIC DNA]</scope>
</reference>
<dbReference type="SFLD" id="SFLDG00363">
    <property type="entry name" value="AMPS_(cytGST):_Alpha-__Mu-__Pi"/>
    <property type="match status" value="1"/>
</dbReference>